<evidence type="ECO:0000256" key="1">
    <source>
        <dbReference type="SAM" id="SignalP"/>
    </source>
</evidence>
<protein>
    <submittedName>
        <fullName evidence="2">Uncharacterized protein</fullName>
    </submittedName>
</protein>
<proteinExistence type="predicted"/>
<accession>A0A9Q8W9Q9</accession>
<reference evidence="2" key="1">
    <citation type="journal article" date="2021" name="Mol. Plant Microbe Interact.">
        <title>Complete Genome Sequence of the Plant-Pathogenic Fungus Colletotrichum lupini.</title>
        <authorList>
            <person name="Baroncelli R."/>
            <person name="Pensec F."/>
            <person name="Da Lio D."/>
            <person name="Boufleur T."/>
            <person name="Vicente I."/>
            <person name="Sarrocco S."/>
            <person name="Picot A."/>
            <person name="Baraldi E."/>
            <person name="Sukno S."/>
            <person name="Thon M."/>
            <person name="Le Floch G."/>
        </authorList>
    </citation>
    <scope>NUCLEOTIDE SEQUENCE</scope>
    <source>
        <strain evidence="2">IMI 504893</strain>
    </source>
</reference>
<dbReference type="KEGG" id="clup:CLUP02_01914"/>
<dbReference type="Proteomes" id="UP000830671">
    <property type="component" value="Chromosome 1"/>
</dbReference>
<dbReference type="RefSeq" id="XP_049136907.1">
    <property type="nucleotide sequence ID" value="XM_049280950.1"/>
</dbReference>
<feature type="chain" id="PRO_5040458844" evidence="1">
    <location>
        <begin position="20"/>
        <end position="498"/>
    </location>
</feature>
<gene>
    <name evidence="2" type="ORF">CLUP02_01914</name>
</gene>
<organism evidence="2 3">
    <name type="scientific">Colletotrichum lupini</name>
    <dbReference type="NCBI Taxonomy" id="145971"/>
    <lineage>
        <taxon>Eukaryota</taxon>
        <taxon>Fungi</taxon>
        <taxon>Dikarya</taxon>
        <taxon>Ascomycota</taxon>
        <taxon>Pezizomycotina</taxon>
        <taxon>Sordariomycetes</taxon>
        <taxon>Hypocreomycetidae</taxon>
        <taxon>Glomerellales</taxon>
        <taxon>Glomerellaceae</taxon>
        <taxon>Colletotrichum</taxon>
        <taxon>Colletotrichum acutatum species complex</taxon>
    </lineage>
</organism>
<feature type="signal peptide" evidence="1">
    <location>
        <begin position="1"/>
        <end position="19"/>
    </location>
</feature>
<evidence type="ECO:0000313" key="3">
    <source>
        <dbReference type="Proteomes" id="UP000830671"/>
    </source>
</evidence>
<keyword evidence="3" id="KW-1185">Reference proteome</keyword>
<evidence type="ECO:0000313" key="2">
    <source>
        <dbReference type="EMBL" id="UQC75261.1"/>
    </source>
</evidence>
<name>A0A9Q8W9Q9_9PEZI</name>
<dbReference type="EMBL" id="CP019471">
    <property type="protein sequence ID" value="UQC75261.1"/>
    <property type="molecule type" value="Genomic_DNA"/>
</dbReference>
<sequence>MKTVLSALVAAIMARITYASPVDSGLVARDESVIPYPIGLLGWEGPLTPGGPDVHYEGADIEAINAQILIDAPEASIFVNITESGVEQRDMHDNSPLEARQAYSQTCGAGRWGLVSQIDIQTGINHLYNVGRCIVQARQCIRTTCNQDSAIAWCNDNTYAINVPCRTVADFASLAMWECVNWREIPFPNLPSTQRFHEAERWNVILSECGNFSPESIPQPSSHKMASSPDDIAVSLAAYRSFISTQNRRALDVYVPFIATAVPDDPEDDEDVEELRLDGLNTLLDTTIKDFGVSEPSEILTRFDELAPRIGLDGTYVMQEHEGTFEERDAIRREYLSVIEESLKRKSREDVRETISIPEDFRVLARLVDGIVGYGLPVFRNRAHPAFWWGCRDDLCPHADRVMTPEDLTQHAGLPEGWQIAGGWAPGTGPDANFSIVYSRESDEDPWKWRYTLSTLDHGLHIFETIPGFLAWYAHFRQSDEVPGPDELDANSLLFGEI</sequence>
<dbReference type="GeneID" id="73335960"/>
<dbReference type="AlphaFoldDB" id="A0A9Q8W9Q9"/>
<keyword evidence="1" id="KW-0732">Signal</keyword>